<proteinExistence type="inferred from homology"/>
<dbReference type="GO" id="GO:0033177">
    <property type="term" value="C:proton-transporting two-sector ATPase complex, proton-transporting domain"/>
    <property type="evidence" value="ECO:0007669"/>
    <property type="project" value="InterPro"/>
</dbReference>
<keyword evidence="11" id="KW-0066">ATP synthesis</keyword>
<evidence type="ECO:0000256" key="11">
    <source>
        <dbReference type="HAMAP-Rule" id="MF_01396"/>
    </source>
</evidence>
<dbReference type="SUPFAM" id="SSF81333">
    <property type="entry name" value="F1F0 ATP synthase subunit C"/>
    <property type="match status" value="1"/>
</dbReference>
<evidence type="ECO:0000256" key="1">
    <source>
        <dbReference type="ARBA" id="ARBA00004141"/>
    </source>
</evidence>
<dbReference type="InterPro" id="IPR020537">
    <property type="entry name" value="ATP_synth_F0_csu_DDCD_BS"/>
</dbReference>
<accession>A0A2Z4LLU2</accession>
<feature type="transmembrane region" description="Helical" evidence="11">
    <location>
        <begin position="73"/>
        <end position="97"/>
    </location>
</feature>
<comment type="subcellular location">
    <subcellularLocation>
        <location evidence="11">Cell membrane</location>
        <topology evidence="11">Multi-pass membrane protein</topology>
    </subcellularLocation>
    <subcellularLocation>
        <location evidence="1">Membrane</location>
        <topology evidence="1">Multi-pass membrane protein</topology>
    </subcellularLocation>
</comment>
<dbReference type="InterPro" id="IPR002379">
    <property type="entry name" value="ATPase_proteolipid_c-like_dom"/>
</dbReference>
<dbReference type="PROSITE" id="PS00605">
    <property type="entry name" value="ATPASE_C"/>
    <property type="match status" value="1"/>
</dbReference>
<feature type="site" description="Reversibly protonated during proton transport" evidence="11">
    <location>
        <position position="82"/>
    </location>
</feature>
<dbReference type="InterPro" id="IPR035921">
    <property type="entry name" value="F/V-ATP_Csub_sf"/>
</dbReference>
<keyword evidence="13" id="KW-1185">Reference proteome</keyword>
<keyword evidence="4 11" id="KW-0138">CF(0)</keyword>
<keyword evidence="9 11" id="KW-0446">Lipid-binding</keyword>
<name>A0A2Z4LLU2_9BACT</name>
<evidence type="ECO:0000256" key="2">
    <source>
        <dbReference type="ARBA" id="ARBA00006704"/>
    </source>
</evidence>
<dbReference type="CDD" id="cd18184">
    <property type="entry name" value="ATP-synt_Fo_c_NaATPase"/>
    <property type="match status" value="1"/>
</dbReference>
<organism evidence="12 13">
    <name type="scientific">Metamycoplasma cloacale</name>
    <dbReference type="NCBI Taxonomy" id="92401"/>
    <lineage>
        <taxon>Bacteria</taxon>
        <taxon>Bacillati</taxon>
        <taxon>Mycoplasmatota</taxon>
        <taxon>Mycoplasmoidales</taxon>
        <taxon>Metamycoplasmataceae</taxon>
        <taxon>Metamycoplasma</taxon>
    </lineage>
</organism>
<dbReference type="HAMAP" id="MF_01396">
    <property type="entry name" value="ATP_synth_c_bact"/>
    <property type="match status" value="1"/>
</dbReference>
<feature type="transmembrane region" description="Helical" evidence="11">
    <location>
        <begin position="26"/>
        <end position="52"/>
    </location>
</feature>
<evidence type="ECO:0000256" key="3">
    <source>
        <dbReference type="ARBA" id="ARBA00022448"/>
    </source>
</evidence>
<dbReference type="Pfam" id="PF00137">
    <property type="entry name" value="ATP-synt_C"/>
    <property type="match status" value="1"/>
</dbReference>
<evidence type="ECO:0000256" key="6">
    <source>
        <dbReference type="ARBA" id="ARBA00022781"/>
    </source>
</evidence>
<keyword evidence="6 11" id="KW-0375">Hydrogen ion transport</keyword>
<evidence type="ECO:0000256" key="4">
    <source>
        <dbReference type="ARBA" id="ARBA00022547"/>
    </source>
</evidence>
<gene>
    <name evidence="11" type="primary">atpE</name>
    <name evidence="12" type="ORF">DK849_01190</name>
</gene>
<keyword evidence="7 11" id="KW-1133">Transmembrane helix</keyword>
<dbReference type="Proteomes" id="UP000249865">
    <property type="component" value="Chromosome"/>
</dbReference>
<keyword evidence="11" id="KW-1003">Cell membrane</keyword>
<comment type="function">
    <text evidence="11">F(1)F(0) ATP synthase produces ATP from ADP in the presence of a proton or sodium gradient. F-type ATPases consist of two structural domains, F(1) containing the extramembraneous catalytic core and F(0) containing the membrane proton channel, linked together by a central stalk and a peripheral stalk. During catalysis, ATP synthesis in the catalytic domain of F(1) is coupled via a rotary mechanism of the central stalk subunits to proton translocation.</text>
</comment>
<dbReference type="GO" id="GO:0046933">
    <property type="term" value="F:proton-transporting ATP synthase activity, rotational mechanism"/>
    <property type="evidence" value="ECO:0007669"/>
    <property type="project" value="UniProtKB-UniRule"/>
</dbReference>
<evidence type="ECO:0000256" key="9">
    <source>
        <dbReference type="ARBA" id="ARBA00023121"/>
    </source>
</evidence>
<dbReference type="GO" id="GO:0005886">
    <property type="term" value="C:plasma membrane"/>
    <property type="evidence" value="ECO:0007669"/>
    <property type="project" value="UniProtKB-SubCell"/>
</dbReference>
<comment type="similarity">
    <text evidence="2 11">Belongs to the ATPase C chain family.</text>
</comment>
<evidence type="ECO:0000313" key="12">
    <source>
        <dbReference type="EMBL" id="AWX42689.1"/>
    </source>
</evidence>
<sequence>MENLNNVINLFNKEKIKGVEETGASLAYGLTMVGAGLAIMGAGLASIGQGFAVAKAVEAIGRNPEALSKIRSLLLIGLAIVETASIYSFIVALLLIFV</sequence>
<evidence type="ECO:0000313" key="13">
    <source>
        <dbReference type="Proteomes" id="UP000249865"/>
    </source>
</evidence>
<dbReference type="EMBL" id="CP030103">
    <property type="protein sequence ID" value="AWX42689.1"/>
    <property type="molecule type" value="Genomic_DNA"/>
</dbReference>
<dbReference type="OrthoDB" id="9810379at2"/>
<dbReference type="Gene3D" id="1.20.120.610">
    <property type="entry name" value="lithium bound rotor ring of v- atpase"/>
    <property type="match status" value="1"/>
</dbReference>
<dbReference type="AlphaFoldDB" id="A0A2Z4LLU2"/>
<dbReference type="RefSeq" id="WP_029330381.1">
    <property type="nucleotide sequence ID" value="NZ_CP030103.1"/>
</dbReference>
<evidence type="ECO:0000256" key="10">
    <source>
        <dbReference type="ARBA" id="ARBA00023136"/>
    </source>
</evidence>
<keyword evidence="8 11" id="KW-0406">Ion transport</keyword>
<dbReference type="PRINTS" id="PR00124">
    <property type="entry name" value="ATPASEC"/>
</dbReference>
<dbReference type="KEGG" id="mclo:DK849_01190"/>
<evidence type="ECO:0000256" key="8">
    <source>
        <dbReference type="ARBA" id="ARBA00023065"/>
    </source>
</evidence>
<dbReference type="GO" id="GO:0045259">
    <property type="term" value="C:proton-transporting ATP synthase complex"/>
    <property type="evidence" value="ECO:0007669"/>
    <property type="project" value="UniProtKB-KW"/>
</dbReference>
<dbReference type="GO" id="GO:0008289">
    <property type="term" value="F:lipid binding"/>
    <property type="evidence" value="ECO:0007669"/>
    <property type="project" value="UniProtKB-KW"/>
</dbReference>
<comment type="function">
    <text evidence="11">Key component of the F(0) channel; it plays a direct role in translocation across the membrane. A homomeric c-ring of between 10-14 subunits forms the central stalk rotor element with the F(1) delta and epsilon subunits.</text>
</comment>
<keyword evidence="3 11" id="KW-0813">Transport</keyword>
<evidence type="ECO:0000256" key="5">
    <source>
        <dbReference type="ARBA" id="ARBA00022692"/>
    </source>
</evidence>
<evidence type="ECO:0000256" key="7">
    <source>
        <dbReference type="ARBA" id="ARBA00022989"/>
    </source>
</evidence>
<protein>
    <recommendedName>
        <fullName evidence="11">ATP synthase subunit c</fullName>
    </recommendedName>
    <alternativeName>
        <fullName evidence="11">ATP synthase F(0) sector subunit c</fullName>
    </alternativeName>
    <alternativeName>
        <fullName evidence="11">F-type ATPase subunit c</fullName>
        <shortName evidence="11">F-ATPase subunit c</shortName>
    </alternativeName>
    <alternativeName>
        <fullName evidence="11">Lipid-binding protein</fullName>
    </alternativeName>
</protein>
<keyword evidence="10 11" id="KW-0472">Membrane</keyword>
<dbReference type="InterPro" id="IPR000454">
    <property type="entry name" value="ATP_synth_F0_csu"/>
</dbReference>
<keyword evidence="5 11" id="KW-0812">Transmembrane</keyword>
<reference evidence="13" key="1">
    <citation type="submission" date="2018-06" db="EMBL/GenBank/DDBJ databases">
        <title>Complete genome sequences of Mycoplasma anatis, M. anseris and M. cloacale type strains.</title>
        <authorList>
            <person name="Grozner D."/>
            <person name="Forro B."/>
            <person name="Sulyok K.M."/>
            <person name="Marton S."/>
            <person name="Kreizinger Z."/>
            <person name="Banyai K."/>
            <person name="Gyuranecz M."/>
        </authorList>
    </citation>
    <scope>NUCLEOTIDE SEQUENCE [LARGE SCALE GENOMIC DNA]</scope>
    <source>
        <strain evidence="13">NCTC 10199</strain>
    </source>
</reference>